<accession>A0A7J7MW44</accession>
<proteinExistence type="predicted"/>
<dbReference type="InterPro" id="IPR001480">
    <property type="entry name" value="Bulb-type_lectin_dom"/>
</dbReference>
<dbReference type="AlphaFoldDB" id="A0A7J7MW44"/>
<dbReference type="Pfam" id="PF01453">
    <property type="entry name" value="B_lectin"/>
    <property type="match status" value="1"/>
</dbReference>
<dbReference type="InterPro" id="IPR000858">
    <property type="entry name" value="S_locus_glycoprot_dom"/>
</dbReference>
<dbReference type="PROSITE" id="PS50927">
    <property type="entry name" value="BULB_LECTIN"/>
    <property type="match status" value="1"/>
</dbReference>
<dbReference type="Gene3D" id="2.90.10.10">
    <property type="entry name" value="Bulb-type lectin domain"/>
    <property type="match status" value="1"/>
</dbReference>
<dbReference type="GO" id="GO:0048544">
    <property type="term" value="P:recognition of pollen"/>
    <property type="evidence" value="ECO:0007669"/>
    <property type="project" value="InterPro"/>
</dbReference>
<sequence>MISSATDTLTPKQFITHNQTLISSSEFFELGFFTPSNSNNSYLGIWYKNIPVHTVAWVANRGNPLNDESGILKFDKSNLVAQLLDSGNLVLKYEQNNDLKSFLWQSFDYPSDTLLEDMKLGWDLRIGLDRHLTSWKSPSDPTPSSYTYKMDIRGSPQLVLHNGSVEQFRSGLWNGLRFTGTPELNKNPVFKPIFVSNDEEVYYAFEHSNYSDISRLVLGPAGLLQRIAWNHRSL</sequence>
<dbReference type="SUPFAM" id="SSF51110">
    <property type="entry name" value="alpha-D-mannose-specific plant lectins"/>
    <property type="match status" value="1"/>
</dbReference>
<name>A0A7J7MW44_9MAGN</name>
<evidence type="ECO:0000259" key="3">
    <source>
        <dbReference type="PROSITE" id="PS50927"/>
    </source>
</evidence>
<organism evidence="4 5">
    <name type="scientific">Kingdonia uniflora</name>
    <dbReference type="NCBI Taxonomy" id="39325"/>
    <lineage>
        <taxon>Eukaryota</taxon>
        <taxon>Viridiplantae</taxon>
        <taxon>Streptophyta</taxon>
        <taxon>Embryophyta</taxon>
        <taxon>Tracheophyta</taxon>
        <taxon>Spermatophyta</taxon>
        <taxon>Magnoliopsida</taxon>
        <taxon>Ranunculales</taxon>
        <taxon>Circaeasteraceae</taxon>
        <taxon>Kingdonia</taxon>
    </lineage>
</organism>
<dbReference type="CDD" id="cd00028">
    <property type="entry name" value="B_lectin"/>
    <property type="match status" value="1"/>
</dbReference>
<evidence type="ECO:0000256" key="1">
    <source>
        <dbReference type="ARBA" id="ARBA00022729"/>
    </source>
</evidence>
<comment type="caution">
    <text evidence="4">The sequence shown here is derived from an EMBL/GenBank/DDBJ whole genome shotgun (WGS) entry which is preliminary data.</text>
</comment>
<dbReference type="PANTHER" id="PTHR32444">
    <property type="entry name" value="BULB-TYPE LECTIN DOMAIN-CONTAINING PROTEIN"/>
    <property type="match status" value="1"/>
</dbReference>
<dbReference type="OrthoDB" id="1936886at2759"/>
<protein>
    <recommendedName>
        <fullName evidence="3">Bulb-type lectin domain-containing protein</fullName>
    </recommendedName>
</protein>
<dbReference type="PANTHER" id="PTHR32444:SF247">
    <property type="entry name" value="OS01G0958200 PROTEIN"/>
    <property type="match status" value="1"/>
</dbReference>
<keyword evidence="2" id="KW-1015">Disulfide bond</keyword>
<evidence type="ECO:0000256" key="2">
    <source>
        <dbReference type="ARBA" id="ARBA00023157"/>
    </source>
</evidence>
<keyword evidence="1" id="KW-0732">Signal</keyword>
<gene>
    <name evidence="4" type="ORF">GIB67_032681</name>
</gene>
<evidence type="ECO:0000313" key="4">
    <source>
        <dbReference type="EMBL" id="KAF6159064.1"/>
    </source>
</evidence>
<dbReference type="Proteomes" id="UP000541444">
    <property type="component" value="Unassembled WGS sequence"/>
</dbReference>
<keyword evidence="5" id="KW-1185">Reference proteome</keyword>
<dbReference type="SMART" id="SM00108">
    <property type="entry name" value="B_lectin"/>
    <property type="match status" value="1"/>
</dbReference>
<dbReference type="Pfam" id="PF00954">
    <property type="entry name" value="S_locus_glycop"/>
    <property type="match status" value="1"/>
</dbReference>
<feature type="domain" description="Bulb-type lectin" evidence="3">
    <location>
        <begin position="6"/>
        <end position="147"/>
    </location>
</feature>
<reference evidence="4 5" key="1">
    <citation type="journal article" date="2020" name="IScience">
        <title>Genome Sequencing of the Endangered Kingdonia uniflora (Circaeasteraceae, Ranunculales) Reveals Potential Mechanisms of Evolutionary Specialization.</title>
        <authorList>
            <person name="Sun Y."/>
            <person name="Deng T."/>
            <person name="Zhang A."/>
            <person name="Moore M.J."/>
            <person name="Landis J.B."/>
            <person name="Lin N."/>
            <person name="Zhang H."/>
            <person name="Zhang X."/>
            <person name="Huang J."/>
            <person name="Zhang X."/>
            <person name="Sun H."/>
            <person name="Wang H."/>
        </authorList>
    </citation>
    <scope>NUCLEOTIDE SEQUENCE [LARGE SCALE GENOMIC DNA]</scope>
    <source>
        <strain evidence="4">TB1705</strain>
        <tissue evidence="4">Leaf</tissue>
    </source>
</reference>
<dbReference type="InterPro" id="IPR036426">
    <property type="entry name" value="Bulb-type_lectin_dom_sf"/>
</dbReference>
<evidence type="ECO:0000313" key="5">
    <source>
        <dbReference type="Proteomes" id="UP000541444"/>
    </source>
</evidence>
<dbReference type="EMBL" id="JACGCM010001204">
    <property type="protein sequence ID" value="KAF6159064.1"/>
    <property type="molecule type" value="Genomic_DNA"/>
</dbReference>